<proteinExistence type="predicted"/>
<sequence>MQQAAVNLTAKSGISNHAALRICDDLCLSKL</sequence>
<dbReference type="EMBL" id="CP003040">
    <property type="protein sequence ID" value="AEN97488.1"/>
    <property type="molecule type" value="Genomic_DNA"/>
</dbReference>
<dbReference type="HOGENOM" id="CLU_3398234_0_0_9"/>
<dbReference type="KEGG" id="rho:RHOM_11900"/>
<organism evidence="1 2">
    <name type="scientific">Roseburia hominis (strain DSM 16839 / JCM 17582 / NCIMB 14029 / A2-183)</name>
    <dbReference type="NCBI Taxonomy" id="585394"/>
    <lineage>
        <taxon>Bacteria</taxon>
        <taxon>Bacillati</taxon>
        <taxon>Bacillota</taxon>
        <taxon>Clostridia</taxon>
        <taxon>Lachnospirales</taxon>
        <taxon>Lachnospiraceae</taxon>
        <taxon>Roseburia</taxon>
    </lineage>
</organism>
<reference evidence="1 2" key="1">
    <citation type="journal article" date="2015" name="Genome Announc.">
        <title>Complete genome sequence of the human gut symbiont Roseburia hominis.</title>
        <authorList>
            <person name="Travis A.J."/>
            <person name="Kelly D."/>
            <person name="Flint H.J."/>
            <person name="Aminov R.I."/>
        </authorList>
    </citation>
    <scope>NUCLEOTIDE SEQUENCE [LARGE SCALE GENOMIC DNA]</scope>
    <source>
        <strain evidence="2">DSM 16839 / JCM 17582 / NCIMB 14029 / A2-183</strain>
    </source>
</reference>
<dbReference type="AlphaFoldDB" id="G2T443"/>
<evidence type="ECO:0000313" key="2">
    <source>
        <dbReference type="Proteomes" id="UP000008178"/>
    </source>
</evidence>
<dbReference type="Proteomes" id="UP000008178">
    <property type="component" value="Chromosome"/>
</dbReference>
<gene>
    <name evidence="1" type="ordered locus">RHOM_11900</name>
</gene>
<name>G2T443_ROSHA</name>
<accession>G2T443</accession>
<evidence type="ECO:0000313" key="1">
    <source>
        <dbReference type="EMBL" id="AEN97488.1"/>
    </source>
</evidence>
<keyword evidence="2" id="KW-1185">Reference proteome</keyword>
<protein>
    <submittedName>
        <fullName evidence="1">Uncharacterized protein</fullName>
    </submittedName>
</protein>